<dbReference type="Pfam" id="PF00041">
    <property type="entry name" value="fn3"/>
    <property type="match status" value="1"/>
</dbReference>
<feature type="domain" description="Reverse transcriptase" evidence="7">
    <location>
        <begin position="787"/>
        <end position="1048"/>
    </location>
</feature>
<evidence type="ECO:0000256" key="4">
    <source>
        <dbReference type="ARBA" id="ARBA00023125"/>
    </source>
</evidence>
<gene>
    <name evidence="10" type="primary">EPHA6</name>
    <name evidence="10" type="ORF">AWC38_SpisGene13411</name>
</gene>
<accession>A0A2B4RZT7</accession>
<keyword evidence="4 5" id="KW-0238">DNA-binding</keyword>
<evidence type="ECO:0000256" key="5">
    <source>
        <dbReference type="PROSITE-ProRule" id="PRU00309"/>
    </source>
</evidence>
<dbReference type="InterPro" id="IPR006612">
    <property type="entry name" value="THAP_Znf"/>
</dbReference>
<dbReference type="SUPFAM" id="SSF49265">
    <property type="entry name" value="Fibronectin type III"/>
    <property type="match status" value="1"/>
</dbReference>
<dbReference type="EMBL" id="LSMT01000252">
    <property type="protein sequence ID" value="PFX22070.1"/>
    <property type="molecule type" value="Genomic_DNA"/>
</dbReference>
<name>A0A2B4RZT7_STYPI</name>
<dbReference type="CDD" id="cd00063">
    <property type="entry name" value="FN3"/>
    <property type="match status" value="1"/>
</dbReference>
<keyword evidence="10" id="KW-0675">Receptor</keyword>
<proteinExistence type="predicted"/>
<keyword evidence="2 5" id="KW-0863">Zinc-finger</keyword>
<dbReference type="InterPro" id="IPR003961">
    <property type="entry name" value="FN3_dom"/>
</dbReference>
<dbReference type="STRING" id="50429.A0A2B4RZT7"/>
<sequence length="1160" mass="132319">MATFSSPNVNEGSALWTKQTYYSTCDIYADAFPQPSNWLRSDPIEVHSGLKTVLVTIKYRTLNCSSYSVKRGIYCKNYFHLYEHQSWQPTGPDPLTNTASYDKIAKTAPSDFGIKVNQTLRIEVKRKYIVLAFHDQGSCSVLFSVTVSYYVCPGLTHISSLVSLPRTVAPANNSKPVEVGCATDAFNKQGTLSLDCQSDGVWNISSLNGSCLCREGMENTVGKCEDCPEGKYNNGNGFNCTEVARGTMNAIVTMIKLVIPSAPENVQVIFVNRSALELQWQPPVVTGDQTHVFYDVDCRKLCEDEDEDMCVNNACGSEVIFIPKRDGLNVNHVIVGNLSSFVIYTMQIFAKNRVSELARRKHGTEANFGEISVRTNGSEPSVTMYLNIIYGLVGLLALCIASFTCYIVYNSHRNKPPDVEFHSLPKYPKLREIYDLRLKNDNLKTNSSNTRICSRHWEGGTKLSRIHLPSLFPWPNTSTKRRDIVRKPIEESTTSTVFKILCSGDVETNPCYVPKCMTRPRRQNHTSKLKVFYTKARSIVNKVAKVQLELANMQADIVVLTETHLDCTISSEEVIGSDYTVYRKDRAGNGARYGGGVLIATKKSIITSIREHQDLPSELLFVEVIMDGEKKLTIGTFYRPPKSDLKPLEDLRSCLSSITTTDLLITGDFNLSEFDWSTNHPTKSSEHHYLSSAIVQDHFLYQMVDEPTRENNILELVLTTNIDLINNLEVGEPFSDHNSITFIVNTRPYQQRISTKENYAFNKADWNHLKSLFSYSPWYFTIEQQDINANWEAWKDLYFAAYIKRIKYKKENYRQVSLTSIISKTAEKIVKSRVVSFWTEHQLLNPSQFGYLEGRSTVSQLLSCCNAWCLTRNSSKVSDVIILDLSKAFDSVTQERLLLKLNRYGIDGQLHLWFRNFLTNRKQRVMVRGSYSDWSPVTSGVPQGSILGLVMFHIYVNEIPGIITSTAKLFADDTKIYRQINNVEETIALQIDLTTLDLWADRWQMKFFSTKCEVMRITHNKDKKSTRYNISSTVLRNVSNYKDLGAIMTSDLKWSKHVEQIFHKANKVLGLLKRKVGGKNKDIFSNLYKTLVRPILEYACPVWSPYLIKDIEEIEKIQRRASRIALGQRRQEMAYKERCKILKWNSSVLRRDFLSLVECY</sequence>
<evidence type="ECO:0000256" key="3">
    <source>
        <dbReference type="ARBA" id="ARBA00022833"/>
    </source>
</evidence>
<dbReference type="InterPro" id="IPR005135">
    <property type="entry name" value="Endo/exonuclease/phosphatase"/>
</dbReference>
<dbReference type="Proteomes" id="UP000225706">
    <property type="component" value="Unassembled WGS sequence"/>
</dbReference>
<dbReference type="SUPFAM" id="SSF56219">
    <property type="entry name" value="DNase I-like"/>
    <property type="match status" value="1"/>
</dbReference>
<dbReference type="Gene3D" id="2.60.120.260">
    <property type="entry name" value="Galactose-binding domain-like"/>
    <property type="match status" value="1"/>
</dbReference>
<evidence type="ECO:0000259" key="8">
    <source>
        <dbReference type="PROSITE" id="PS50950"/>
    </source>
</evidence>
<feature type="domain" description="THAP-type" evidence="8">
    <location>
        <begin position="395"/>
        <end position="472"/>
    </location>
</feature>
<evidence type="ECO:0000259" key="6">
    <source>
        <dbReference type="PROSITE" id="PS50853"/>
    </source>
</evidence>
<protein>
    <submittedName>
        <fullName evidence="10">Ephrin type-A receptor 6</fullName>
    </submittedName>
</protein>
<keyword evidence="11" id="KW-1185">Reference proteome</keyword>
<dbReference type="GO" id="GO:0003677">
    <property type="term" value="F:DNA binding"/>
    <property type="evidence" value="ECO:0007669"/>
    <property type="project" value="UniProtKB-UniRule"/>
</dbReference>
<dbReference type="InterPro" id="IPR000477">
    <property type="entry name" value="RT_dom"/>
</dbReference>
<dbReference type="Pfam" id="PF00078">
    <property type="entry name" value="RVT_1"/>
    <property type="match status" value="1"/>
</dbReference>
<dbReference type="GO" id="GO:0003824">
    <property type="term" value="F:catalytic activity"/>
    <property type="evidence" value="ECO:0007669"/>
    <property type="project" value="InterPro"/>
</dbReference>
<evidence type="ECO:0000256" key="1">
    <source>
        <dbReference type="ARBA" id="ARBA00022723"/>
    </source>
</evidence>
<dbReference type="InterPro" id="IPR001090">
    <property type="entry name" value="Ephrin_rcpt_lig-bd_dom"/>
</dbReference>
<dbReference type="InterPro" id="IPR008979">
    <property type="entry name" value="Galactose-bd-like_sf"/>
</dbReference>
<evidence type="ECO:0000313" key="11">
    <source>
        <dbReference type="Proteomes" id="UP000225706"/>
    </source>
</evidence>
<evidence type="ECO:0000259" key="7">
    <source>
        <dbReference type="PROSITE" id="PS50878"/>
    </source>
</evidence>
<dbReference type="Pfam" id="PF14529">
    <property type="entry name" value="Exo_endo_phos_2"/>
    <property type="match status" value="1"/>
</dbReference>
<feature type="domain" description="Fibronectin type-III" evidence="6">
    <location>
        <begin position="262"/>
        <end position="378"/>
    </location>
</feature>
<dbReference type="SUPFAM" id="SSF56672">
    <property type="entry name" value="DNA/RNA polymerases"/>
    <property type="match status" value="1"/>
</dbReference>
<keyword evidence="3" id="KW-0862">Zinc</keyword>
<dbReference type="Gene3D" id="3.60.10.10">
    <property type="entry name" value="Endonuclease/exonuclease/phosphatase"/>
    <property type="match status" value="1"/>
</dbReference>
<keyword evidence="1" id="KW-0479">Metal-binding</keyword>
<dbReference type="OrthoDB" id="6022609at2759"/>
<evidence type="ECO:0000313" key="10">
    <source>
        <dbReference type="EMBL" id="PFX22070.1"/>
    </source>
</evidence>
<dbReference type="PROSITE" id="PS50853">
    <property type="entry name" value="FN3"/>
    <property type="match status" value="1"/>
</dbReference>
<dbReference type="Pfam" id="PF01404">
    <property type="entry name" value="Ephrin_lbd"/>
    <property type="match status" value="1"/>
</dbReference>
<dbReference type="GO" id="GO:0008270">
    <property type="term" value="F:zinc ion binding"/>
    <property type="evidence" value="ECO:0007669"/>
    <property type="project" value="UniProtKB-KW"/>
</dbReference>
<dbReference type="InterPro" id="IPR036691">
    <property type="entry name" value="Endo/exonu/phosph_ase_sf"/>
</dbReference>
<dbReference type="InterPro" id="IPR013783">
    <property type="entry name" value="Ig-like_fold"/>
</dbReference>
<dbReference type="AlphaFoldDB" id="A0A2B4RZT7"/>
<feature type="domain" description="Eph LBD" evidence="9">
    <location>
        <begin position="1"/>
        <end position="157"/>
    </location>
</feature>
<comment type="caution">
    <text evidence="10">The sequence shown here is derived from an EMBL/GenBank/DDBJ whole genome shotgun (WGS) entry which is preliminary data.</text>
</comment>
<dbReference type="SMART" id="SM00060">
    <property type="entry name" value="FN3"/>
    <property type="match status" value="1"/>
</dbReference>
<organism evidence="10 11">
    <name type="scientific">Stylophora pistillata</name>
    <name type="common">Smooth cauliflower coral</name>
    <dbReference type="NCBI Taxonomy" id="50429"/>
    <lineage>
        <taxon>Eukaryota</taxon>
        <taxon>Metazoa</taxon>
        <taxon>Cnidaria</taxon>
        <taxon>Anthozoa</taxon>
        <taxon>Hexacorallia</taxon>
        <taxon>Scleractinia</taxon>
        <taxon>Astrocoeniina</taxon>
        <taxon>Pocilloporidae</taxon>
        <taxon>Stylophora</taxon>
    </lineage>
</organism>
<dbReference type="InterPro" id="IPR043502">
    <property type="entry name" value="DNA/RNA_pol_sf"/>
</dbReference>
<dbReference type="CDD" id="cd01650">
    <property type="entry name" value="RT_nLTR_like"/>
    <property type="match status" value="1"/>
</dbReference>
<evidence type="ECO:0000259" key="9">
    <source>
        <dbReference type="PROSITE" id="PS51550"/>
    </source>
</evidence>
<reference evidence="11" key="1">
    <citation type="journal article" date="2017" name="bioRxiv">
        <title>Comparative analysis of the genomes of Stylophora pistillata and Acropora digitifera provides evidence for extensive differences between species of corals.</title>
        <authorList>
            <person name="Voolstra C.R."/>
            <person name="Li Y."/>
            <person name="Liew Y.J."/>
            <person name="Baumgarten S."/>
            <person name="Zoccola D."/>
            <person name="Flot J.-F."/>
            <person name="Tambutte S."/>
            <person name="Allemand D."/>
            <person name="Aranda M."/>
        </authorList>
    </citation>
    <scope>NUCLEOTIDE SEQUENCE [LARGE SCALE GENOMIC DNA]</scope>
</reference>
<dbReference type="SUPFAM" id="SSF49785">
    <property type="entry name" value="Galactose-binding domain-like"/>
    <property type="match status" value="1"/>
</dbReference>
<dbReference type="InterPro" id="IPR036116">
    <property type="entry name" value="FN3_sf"/>
</dbReference>
<dbReference type="Gene3D" id="2.60.40.10">
    <property type="entry name" value="Immunoglobulins"/>
    <property type="match status" value="1"/>
</dbReference>
<evidence type="ECO:0000256" key="2">
    <source>
        <dbReference type="ARBA" id="ARBA00022771"/>
    </source>
</evidence>
<dbReference type="PANTHER" id="PTHR33332">
    <property type="entry name" value="REVERSE TRANSCRIPTASE DOMAIN-CONTAINING PROTEIN"/>
    <property type="match status" value="1"/>
</dbReference>
<dbReference type="SUPFAM" id="SSF57716">
    <property type="entry name" value="Glucocorticoid receptor-like (DNA-binding domain)"/>
    <property type="match status" value="1"/>
</dbReference>
<dbReference type="SMART" id="SM00615">
    <property type="entry name" value="EPH_lbd"/>
    <property type="match status" value="1"/>
</dbReference>
<dbReference type="PROSITE" id="PS50878">
    <property type="entry name" value="RT_POL"/>
    <property type="match status" value="1"/>
</dbReference>
<dbReference type="PROSITE" id="PS51550">
    <property type="entry name" value="EPH_LBD"/>
    <property type="match status" value="1"/>
</dbReference>
<dbReference type="PROSITE" id="PS50950">
    <property type="entry name" value="ZF_THAP"/>
    <property type="match status" value="1"/>
</dbReference>